<keyword evidence="5" id="KW-1185">Reference proteome</keyword>
<feature type="domain" description="Cadherin-like" evidence="2">
    <location>
        <begin position="613"/>
        <end position="708"/>
    </location>
</feature>
<dbReference type="Gene3D" id="2.60.40.10">
    <property type="entry name" value="Immunoglobulins"/>
    <property type="match status" value="6"/>
</dbReference>
<gene>
    <name evidence="4" type="ORF">A1Q5_04890</name>
</gene>
<dbReference type="InterPro" id="IPR049826">
    <property type="entry name" value="Ig-like_ice"/>
</dbReference>
<accession>A0ABX3AX94</accession>
<feature type="compositionally biased region" description="Basic and acidic residues" evidence="1">
    <location>
        <begin position="2114"/>
        <end position="2148"/>
    </location>
</feature>
<feature type="domain" description="Bacterial Ig-like" evidence="3">
    <location>
        <begin position="1204"/>
        <end position="1299"/>
    </location>
</feature>
<proteinExistence type="predicted"/>
<feature type="domain" description="Cadherin-like" evidence="2">
    <location>
        <begin position="852"/>
        <end position="948"/>
    </location>
</feature>
<feature type="region of interest" description="Disordered" evidence="1">
    <location>
        <begin position="2114"/>
        <end position="2158"/>
    </location>
</feature>
<dbReference type="EMBL" id="AJYJ02000048">
    <property type="protein sequence ID" value="OEF19101.1"/>
    <property type="molecule type" value="Genomic_DNA"/>
</dbReference>
<organism evidence="4 5">
    <name type="scientific">Aliivibrio logei 5S-186</name>
    <dbReference type="NCBI Taxonomy" id="626086"/>
    <lineage>
        <taxon>Bacteria</taxon>
        <taxon>Pseudomonadati</taxon>
        <taxon>Pseudomonadota</taxon>
        <taxon>Gammaproteobacteria</taxon>
        <taxon>Vibrionales</taxon>
        <taxon>Vibrionaceae</taxon>
        <taxon>Aliivibrio</taxon>
    </lineage>
</organism>
<evidence type="ECO:0000259" key="2">
    <source>
        <dbReference type="Pfam" id="PF17892"/>
    </source>
</evidence>
<sequence length="2158" mass="227341">MTITVNGTNDAAVIMGTSTGDVHEGHTFTAPDGSMTGGSVDDRSPDHMHGNIGKLWNDEIHTDGHLSIVDADTGESYAQTGVYYGSHGRIILQTNGDWTYYASIGQDATGRTIDHLGKSETLTDTVTVKSADGTTHDIVITIHGDNDRPYCSSKVQLNSGKEDLAQTITATELLANTIDVDSNDLGKLTVANLHADHGSILDNQDGTYTFTPTKDYNGQVHFSYDVTDSHGGTTHTGASTTLTATPDGAIISEVTTDHVTEDGSHSRHNAGVTTELANGRLKVVDPDSGENKFQYSQFGESAVHDPFGGMLRIDSMGNWGYSVNNANLQHLAQGQTETVVYRVHSYDGTAYELHIDVVGTNDAPTVTQVALSNGTEDTHYQMQASQFGFTDVDTGDTLHSIAITDIPPATQGKFVLDGHDITAGQHIPTADISKLQFVPAQNFNGDVQFKYTVNDGHTDSTEATNTLHFDAVGDVAVITGTTTGDVDEGHGSFGNMSPDYAQPGMAKLGQSALTADGKLDIVDPDTGESQFDSKGGAWNNSYHGQYGHLLLNTDGTWHYDVTVGNVDWVGNRKTTVGTTIDELGENQTLTDTITIYSKDGTAHDIVITIHGDNDRPYISSEVTLATGTEDTAQTLTTTDLLANTVDVDANDIGKLSIENLVSDHGSLLDNKDGTFTFTPEKDYNGAVHFSYDVKDAHGGVTHTGATTTLVAVQDNAMISGVDTGSVTENTAGKDMSPDHAQPGMSHLTGAMLYADGKLSISDPDAGENEFDTNQVGSQGYTYHGSYGQLILNADGGWHYNVNAGSQNNGAMPGTVGTAIDKLGDGESLTDTITIRAKDGTTHDIVITIHGSNDRPYCSSEVQLHSGKEDTAQTLTTADLLANTVDVDANDASQLSIANLVSDHGVVIDNKDGTFTFNPDKDYNGQVHFTYDVKDAHGGITHTGATTTLAAVNDAALFSVDDTGSVKEDVHVQGDSQHTVAVSGVLIVSDPDAGESEFVANRNAHAVSDPFGGDLSIGRAGDWTYSVSNNNLNRLAEGEKHQVTYEVVSRGGDKHQIVITVVGTNDDPMLSVTQTTPTTGTLTETDVDIKDTHTFSVVSSTGQFGSISVDPDSGAYVYTANSSVAGMAYNKATHTYHGTDVFEVKVADNHGGESSTFITFDTNGHISVVPGQQPTISTSVLTNPLITAIQPSLPTGTNTPPNNGVTVDLITPSDTGKSNTDNVTKETTPTITGHTDIPYSQVTIYDGSTPIGHAVSDASGQYSAVVSNLTDGDHNLSAKALAPSSSIPATSSLLSVHVDTVIAPLTIALTHDTGSSNSDLVTHDGALTIGGQEVGATVEYSTDNGHTWTSSFTPQQGSNNVNLRQTDTAGNVSANTSLNFTLDNSIAPPTVSLAHDTGRHSTNTPDLITKDSQLSIQTEAGAKVEYSNDGGHSWSSVFNPVEGVNNLQVRQTDIAGNLSPVTHFSFTLDTTPGTVTVNPISQDNALNAAENNQPLVITGTTSNIDPGDVVYVVVGNNHFYDATVKSDGSWSLTLSASVHQNILASDHDYPIQVGTVDTAGNSTPRISTQLLIDTQNPIPHITVDSVTQDNVLNALESGQSIPITGTVTSDYHAGDTVSLKINGVNILSLTGTVDASGHFSIPVDGRVLEHANIHTSYASGQAAPIHSIEATIQTTDAVGNTGSATTGSQVFTVDTQIHVAIQTDPITADNVINAQESNSSVDITGVASGNVNVGDIVTLNVNGAQHTGVIDSQGHYSIAVPGSELTADADQKIEASIVVTDSAGNSAHATTDVVYQVDTQVSLPTITFENAGADNLYSKTEIAHGHQNTITATITPPGDAKIGEHLVVNGQDHVLNAHSLQHGLQIEVRPGSQVQATMTDEHGNTAGSQGFAASAIPEPIVVKPPSGSHQVSATLGALPLLPSLTPVPTTQHGWRIHLPNGQYVTSHHGQYGTLTIDPQTGDLHYQEQANVHTGPHGSASGIGQHEDKFEVALQGTNQDEVVAHVNIQILSHGPGNSGKLNIGTEVVDMTITPIAHTSHPAPPPQVQHDQPDFSNEHISELSFSVDLDEHSSGASAYLDALGITPPPKLTEHNDHHTPTDLDIVLAHDNTDITDDHSSHIDLSDAMDHHNQDHSHNKQEDENHHHHNDIDGLPDIDPNT</sequence>
<dbReference type="NCBIfam" id="NF033510">
    <property type="entry name" value="Ca_tandemer"/>
    <property type="match status" value="3"/>
</dbReference>
<feature type="domain" description="Cadherin-like" evidence="2">
    <location>
        <begin position="146"/>
        <end position="242"/>
    </location>
</feature>
<dbReference type="Pfam" id="PF17963">
    <property type="entry name" value="Big_9"/>
    <property type="match status" value="1"/>
</dbReference>
<dbReference type="Gene3D" id="2.60.40.3440">
    <property type="match status" value="3"/>
</dbReference>
<reference evidence="4 5" key="1">
    <citation type="journal article" date="2012" name="Science">
        <title>Ecological populations of bacteria act as socially cohesive units of antibiotic production and resistance.</title>
        <authorList>
            <person name="Cordero O.X."/>
            <person name="Wildschutte H."/>
            <person name="Kirkup B."/>
            <person name="Proehl S."/>
            <person name="Ngo L."/>
            <person name="Hussain F."/>
            <person name="Le Roux F."/>
            <person name="Mincer T."/>
            <person name="Polz M.F."/>
        </authorList>
    </citation>
    <scope>NUCLEOTIDE SEQUENCE [LARGE SCALE GENOMIC DNA]</scope>
    <source>
        <strain evidence="4 5">5S-186</strain>
    </source>
</reference>
<dbReference type="InterPro" id="IPR044016">
    <property type="entry name" value="Big_13"/>
</dbReference>
<name>A0ABX3AX94_ALILO</name>
<comment type="caution">
    <text evidence="4">The sequence shown here is derived from an EMBL/GenBank/DDBJ whole genome shotgun (WGS) entry which is preliminary data.</text>
</comment>
<dbReference type="NCBIfam" id="NF012211">
    <property type="entry name" value="tand_rpt_95"/>
    <property type="match status" value="4"/>
</dbReference>
<evidence type="ECO:0000256" key="1">
    <source>
        <dbReference type="SAM" id="MobiDB-lite"/>
    </source>
</evidence>
<feature type="compositionally biased region" description="Polar residues" evidence="1">
    <location>
        <begin position="1211"/>
        <end position="1233"/>
    </location>
</feature>
<protein>
    <recommendedName>
        <fullName evidence="6">Cadherin domain-containing protein</fullName>
    </recommendedName>
</protein>
<feature type="region of interest" description="Disordered" evidence="1">
    <location>
        <begin position="1209"/>
        <end position="1233"/>
    </location>
</feature>
<dbReference type="Pfam" id="PF17892">
    <property type="entry name" value="Cadherin_5"/>
    <property type="match status" value="4"/>
</dbReference>
<dbReference type="InterPro" id="IPR013783">
    <property type="entry name" value="Ig-like_fold"/>
</dbReference>
<evidence type="ECO:0000259" key="3">
    <source>
        <dbReference type="Pfam" id="PF19077"/>
    </source>
</evidence>
<dbReference type="NCBIfam" id="TIGR01965">
    <property type="entry name" value="VCBS_repeat"/>
    <property type="match status" value="6"/>
</dbReference>
<evidence type="ECO:0000313" key="5">
    <source>
        <dbReference type="Proteomes" id="UP000095059"/>
    </source>
</evidence>
<dbReference type="Proteomes" id="UP000095059">
    <property type="component" value="Unassembled WGS sequence"/>
</dbReference>
<dbReference type="InterPro" id="IPR041690">
    <property type="entry name" value="Cadherin_5"/>
</dbReference>
<dbReference type="InterPro" id="IPR010221">
    <property type="entry name" value="VCBS_dom"/>
</dbReference>
<dbReference type="Pfam" id="PF19077">
    <property type="entry name" value="Big_13"/>
    <property type="match status" value="1"/>
</dbReference>
<dbReference type="NCBIfam" id="NF012196">
    <property type="entry name" value="Ig_like_ice"/>
    <property type="match status" value="3"/>
</dbReference>
<feature type="domain" description="Cadherin-like" evidence="2">
    <location>
        <begin position="360"/>
        <end position="468"/>
    </location>
</feature>
<evidence type="ECO:0008006" key="6">
    <source>
        <dbReference type="Google" id="ProtNLM"/>
    </source>
</evidence>
<evidence type="ECO:0000313" key="4">
    <source>
        <dbReference type="EMBL" id="OEF19101.1"/>
    </source>
</evidence>